<evidence type="ECO:0008006" key="4">
    <source>
        <dbReference type="Google" id="ProtNLM"/>
    </source>
</evidence>
<protein>
    <recommendedName>
        <fullName evidence="4">DUF3558 domain-containing protein</fullName>
    </recommendedName>
</protein>
<evidence type="ECO:0000313" key="2">
    <source>
        <dbReference type="EMBL" id="MEE6263873.1"/>
    </source>
</evidence>
<gene>
    <name evidence="2" type="ORF">V1633_36035</name>
</gene>
<dbReference type="RefSeq" id="WP_331218668.1">
    <property type="nucleotide sequence ID" value="NZ_JAZGQK010000046.1"/>
</dbReference>
<evidence type="ECO:0000313" key="3">
    <source>
        <dbReference type="Proteomes" id="UP001332243"/>
    </source>
</evidence>
<dbReference type="EMBL" id="JAZGQK010000046">
    <property type="protein sequence ID" value="MEE6263873.1"/>
    <property type="molecule type" value="Genomic_DNA"/>
</dbReference>
<feature type="region of interest" description="Disordered" evidence="1">
    <location>
        <begin position="35"/>
        <end position="126"/>
    </location>
</feature>
<keyword evidence="3" id="KW-1185">Reference proteome</keyword>
<organism evidence="2 3">
    <name type="scientific">Plantactinospora sonchi</name>
    <dbReference type="NCBI Taxonomy" id="1544735"/>
    <lineage>
        <taxon>Bacteria</taxon>
        <taxon>Bacillati</taxon>
        <taxon>Actinomycetota</taxon>
        <taxon>Actinomycetes</taxon>
        <taxon>Micromonosporales</taxon>
        <taxon>Micromonosporaceae</taxon>
        <taxon>Plantactinospora</taxon>
    </lineage>
</organism>
<proteinExistence type="predicted"/>
<dbReference type="PROSITE" id="PS51257">
    <property type="entry name" value="PROKAR_LIPOPROTEIN"/>
    <property type="match status" value="1"/>
</dbReference>
<reference evidence="2 3" key="1">
    <citation type="submission" date="2024-01" db="EMBL/GenBank/DDBJ databases">
        <title>Genome insights into Plantactinospora sonchi sp. nov.</title>
        <authorList>
            <person name="Wang L."/>
        </authorList>
    </citation>
    <scope>NUCLEOTIDE SEQUENCE [LARGE SCALE GENOMIC DNA]</scope>
    <source>
        <strain evidence="2 3">NEAU-QY2</strain>
    </source>
</reference>
<dbReference type="Proteomes" id="UP001332243">
    <property type="component" value="Unassembled WGS sequence"/>
</dbReference>
<feature type="compositionally biased region" description="Gly residues" evidence="1">
    <location>
        <begin position="79"/>
        <end position="91"/>
    </location>
</feature>
<comment type="caution">
    <text evidence="2">The sequence shown here is derived from an EMBL/GenBank/DDBJ whole genome shotgun (WGS) entry which is preliminary data.</text>
</comment>
<sequence>MGTTGVRGRLGSKSRSIVGLLLAGVCTATLTGCAGSGGGDHGPPREQWPVPTEPAEVRTSWTSCAVEAFPPVKPPKAGPGDGTNSGTGPGAGTSPDTGPGNGTGPEAGTRDGTLLPPPARDALTLPRLPENFVATTAVLCLQGPRTRPDRGEDLVHFEKRAENVDELVTALRLPDEPRTGDPCPLNLVLVPWFAVLDAEGRWTRPGVPRNACGQPRGEVMRALDQLTLTEVSARPIREIESAGAAASGCGQGRADTVAMQTRLAPAMTPGPVDDLPLGSARQVRLCVYRVPADQQGNEKPAGDFEYGLLLPADRWARLRAALVNRGPARDCALPAGRFALLQAPDDAGKGDVTVELDGCRRVLVTTGSGRSTLAQGDAALTDLLGR</sequence>
<evidence type="ECO:0000256" key="1">
    <source>
        <dbReference type="SAM" id="MobiDB-lite"/>
    </source>
</evidence>
<name>A0ABU7S504_9ACTN</name>
<accession>A0ABU7S504</accession>